<sequence length="173" mass="18963">MEKFEFDLVFSLPDGGGQDAFDLADRIYEAGFEDAVVGTGMPGLLAVSLECEGIDAESVITETAQQILRQLPKGVFLRDVRPDLVSLADVAGRLSIKRQSLQKRPMPQPVTHGLYRVTEIFDVLTQQLENKPSVRFDIDRAKPWFAAGKGAQRVNARLALGDIDATSLEVVSC</sequence>
<dbReference type="Proteomes" id="UP000233597">
    <property type="component" value="Unassembled WGS sequence"/>
</dbReference>
<proteinExistence type="predicted"/>
<organism evidence="1 2">
    <name type="scientific">Thalassospira marina</name>
    <dbReference type="NCBI Taxonomy" id="2048283"/>
    <lineage>
        <taxon>Bacteria</taxon>
        <taxon>Pseudomonadati</taxon>
        <taxon>Pseudomonadota</taxon>
        <taxon>Alphaproteobacteria</taxon>
        <taxon>Rhodospirillales</taxon>
        <taxon>Thalassospiraceae</taxon>
        <taxon>Thalassospira</taxon>
    </lineage>
</organism>
<evidence type="ECO:0000313" key="1">
    <source>
        <dbReference type="EMBL" id="PKR54866.1"/>
    </source>
</evidence>
<dbReference type="EMBL" id="NWTK01000003">
    <property type="protein sequence ID" value="PKR54866.1"/>
    <property type="molecule type" value="Genomic_DNA"/>
</dbReference>
<dbReference type="AlphaFoldDB" id="A0A2N3KWK3"/>
<accession>A0A2N3KWK3</accession>
<comment type="caution">
    <text evidence="1">The sequence shown here is derived from an EMBL/GenBank/DDBJ whole genome shotgun (WGS) entry which is preliminary data.</text>
</comment>
<evidence type="ECO:0000313" key="2">
    <source>
        <dbReference type="Proteomes" id="UP000233597"/>
    </source>
</evidence>
<reference evidence="1 2" key="1">
    <citation type="submission" date="2017-09" db="EMBL/GenBank/DDBJ databases">
        <title>Biodiversity and function of Thalassospira species in the particle-attached aromatic-hydrocarbon-degrading consortia from the surface seawater of the South China Sea.</title>
        <authorList>
            <person name="Dong C."/>
            <person name="Liu R."/>
            <person name="Shao Z."/>
        </authorList>
    </citation>
    <scope>NUCLEOTIDE SEQUENCE [LARGE SCALE GENOMIC DNA]</scope>
    <source>
        <strain evidence="1 2">CSC1P2</strain>
    </source>
</reference>
<protein>
    <submittedName>
        <fullName evidence="1">Uncharacterized protein</fullName>
    </submittedName>
</protein>
<name>A0A2N3KWK3_9PROT</name>
<gene>
    <name evidence="1" type="ORF">COO20_05535</name>
</gene>